<feature type="binding site" evidence="8">
    <location>
        <position position="199"/>
    </location>
    <ligand>
        <name>ATP</name>
        <dbReference type="ChEBI" id="CHEBI:30616"/>
    </ligand>
</feature>
<feature type="binding site" evidence="8">
    <location>
        <begin position="85"/>
        <end position="88"/>
    </location>
    <ligand>
        <name>AMP</name>
        <dbReference type="ChEBI" id="CHEBI:456215"/>
    </ligand>
</feature>
<dbReference type="InterPro" id="IPR000850">
    <property type="entry name" value="Adenylat/UMP-CMP_kin"/>
</dbReference>
<comment type="similarity">
    <text evidence="8 9">Belongs to the adenylate kinase family.</text>
</comment>
<dbReference type="PRINTS" id="PR00094">
    <property type="entry name" value="ADENYLTKNASE"/>
</dbReference>
<dbReference type="AlphaFoldDB" id="A0A8A7KCW8"/>
<feature type="binding site" evidence="8">
    <location>
        <position position="171"/>
    </location>
    <ligand>
        <name>AMP</name>
        <dbReference type="ChEBI" id="CHEBI:456215"/>
    </ligand>
</feature>
<dbReference type="GO" id="GO:0005737">
    <property type="term" value="C:cytoplasm"/>
    <property type="evidence" value="ECO:0007669"/>
    <property type="project" value="UniProtKB-SubCell"/>
</dbReference>
<keyword evidence="2 8" id="KW-0479">Metal-binding</keyword>
<feature type="binding site" evidence="8">
    <location>
        <position position="127"/>
    </location>
    <ligand>
        <name>ATP</name>
        <dbReference type="ChEBI" id="CHEBI:30616"/>
    </ligand>
</feature>
<evidence type="ECO:0000313" key="13">
    <source>
        <dbReference type="Proteomes" id="UP000665020"/>
    </source>
</evidence>
<feature type="region of interest" description="NMP" evidence="8">
    <location>
        <begin position="30"/>
        <end position="59"/>
    </location>
</feature>
<dbReference type="InterPro" id="IPR006259">
    <property type="entry name" value="Adenyl_kin_sub"/>
</dbReference>
<dbReference type="GO" id="GO:0004017">
    <property type="term" value="F:AMP kinase activity"/>
    <property type="evidence" value="ECO:0007669"/>
    <property type="project" value="UniProtKB-UniRule"/>
</dbReference>
<evidence type="ECO:0000256" key="5">
    <source>
        <dbReference type="ARBA" id="ARBA00022777"/>
    </source>
</evidence>
<keyword evidence="6 8" id="KW-0862">Zinc</keyword>
<feature type="binding site" evidence="8">
    <location>
        <position position="36"/>
    </location>
    <ligand>
        <name>AMP</name>
        <dbReference type="ChEBI" id="CHEBI:456215"/>
    </ligand>
</feature>
<feature type="region of interest" description="LID" evidence="8">
    <location>
        <begin position="126"/>
        <end position="163"/>
    </location>
</feature>
<keyword evidence="13" id="KW-1185">Reference proteome</keyword>
<dbReference type="RefSeq" id="WP_230867669.1">
    <property type="nucleotide sequence ID" value="NZ_CP046640.1"/>
</dbReference>
<feature type="binding site" evidence="8">
    <location>
        <position position="150"/>
    </location>
    <ligand>
        <name>Zn(2+)</name>
        <dbReference type="ChEBI" id="CHEBI:29105"/>
        <note>structural</note>
    </ligand>
</feature>
<dbReference type="PROSITE" id="PS00113">
    <property type="entry name" value="ADENYLATE_KINASE"/>
    <property type="match status" value="1"/>
</dbReference>
<keyword evidence="5 8" id="KW-0418">Kinase</keyword>
<feature type="binding site" evidence="8">
    <location>
        <position position="130"/>
    </location>
    <ligand>
        <name>Zn(2+)</name>
        <dbReference type="ChEBI" id="CHEBI:29105"/>
        <note>structural</note>
    </ligand>
</feature>
<dbReference type="GO" id="GO:0005524">
    <property type="term" value="F:ATP binding"/>
    <property type="evidence" value="ECO:0007669"/>
    <property type="project" value="UniProtKB-UniRule"/>
</dbReference>
<feature type="binding site" evidence="8">
    <location>
        <begin position="136"/>
        <end position="137"/>
    </location>
    <ligand>
        <name>ATP</name>
        <dbReference type="ChEBI" id="CHEBI:30616"/>
    </ligand>
</feature>
<feature type="binding site" evidence="8">
    <location>
        <position position="31"/>
    </location>
    <ligand>
        <name>AMP</name>
        <dbReference type="ChEBI" id="CHEBI:456215"/>
    </ligand>
</feature>
<comment type="catalytic activity">
    <reaction evidence="8 10">
        <text>AMP + ATP = 2 ADP</text>
        <dbReference type="Rhea" id="RHEA:12973"/>
        <dbReference type="ChEBI" id="CHEBI:30616"/>
        <dbReference type="ChEBI" id="CHEBI:456215"/>
        <dbReference type="ChEBI" id="CHEBI:456216"/>
        <dbReference type="EC" id="2.7.4.3"/>
    </reaction>
</comment>
<dbReference type="InterPro" id="IPR007862">
    <property type="entry name" value="Adenylate_kinase_lid-dom"/>
</dbReference>
<feature type="binding site" evidence="8">
    <location>
        <position position="92"/>
    </location>
    <ligand>
        <name>AMP</name>
        <dbReference type="ChEBI" id="CHEBI:456215"/>
    </ligand>
</feature>
<comment type="pathway">
    <text evidence="8">Purine metabolism; AMP biosynthesis via salvage pathway; AMP from ADP: step 1/1.</text>
</comment>
<comment type="subunit">
    <text evidence="8 10">Monomer.</text>
</comment>
<evidence type="ECO:0000256" key="6">
    <source>
        <dbReference type="ARBA" id="ARBA00022833"/>
    </source>
</evidence>
<dbReference type="NCBIfam" id="TIGR01351">
    <property type="entry name" value="adk"/>
    <property type="match status" value="1"/>
</dbReference>
<evidence type="ECO:0000256" key="3">
    <source>
        <dbReference type="ARBA" id="ARBA00022727"/>
    </source>
</evidence>
<keyword evidence="1 8" id="KW-0808">Transferase</keyword>
<comment type="function">
    <text evidence="8">Catalyzes the reversible transfer of the terminal phosphate group between ATP and AMP. Plays an important role in cellular energy homeostasis and in adenine nucleotide metabolism.</text>
</comment>
<name>A0A8A7KCW8_9FIRM</name>
<evidence type="ECO:0000256" key="8">
    <source>
        <dbReference type="HAMAP-Rule" id="MF_00235"/>
    </source>
</evidence>
<evidence type="ECO:0000256" key="2">
    <source>
        <dbReference type="ARBA" id="ARBA00022723"/>
    </source>
</evidence>
<dbReference type="Proteomes" id="UP000665020">
    <property type="component" value="Chromosome"/>
</dbReference>
<protein>
    <recommendedName>
        <fullName evidence="8 10">Adenylate kinase</fullName>
        <shortName evidence="8">AK</shortName>
        <ecNumber evidence="8 10">2.7.4.3</ecNumber>
    </recommendedName>
    <alternativeName>
        <fullName evidence="8">ATP-AMP transphosphorylase</fullName>
    </alternativeName>
    <alternativeName>
        <fullName evidence="8">ATP:AMP phosphotransferase</fullName>
    </alternativeName>
    <alternativeName>
        <fullName evidence="8">Adenylate monophosphate kinase</fullName>
    </alternativeName>
</protein>
<dbReference type="InterPro" id="IPR033690">
    <property type="entry name" value="Adenylat_kinase_CS"/>
</dbReference>
<evidence type="ECO:0000256" key="1">
    <source>
        <dbReference type="ARBA" id="ARBA00022679"/>
    </source>
</evidence>
<gene>
    <name evidence="8" type="primary">adk</name>
    <name evidence="12" type="ORF">GM661_15630</name>
</gene>
<organism evidence="12 13">
    <name type="scientific">Iocasia fonsfrigidae</name>
    <dbReference type="NCBI Taxonomy" id="2682810"/>
    <lineage>
        <taxon>Bacteria</taxon>
        <taxon>Bacillati</taxon>
        <taxon>Bacillota</taxon>
        <taxon>Clostridia</taxon>
        <taxon>Halanaerobiales</taxon>
        <taxon>Halanaerobiaceae</taxon>
        <taxon>Iocasia</taxon>
    </lineage>
</organism>
<feature type="binding site" evidence="8">
    <location>
        <begin position="10"/>
        <end position="15"/>
    </location>
    <ligand>
        <name>ATP</name>
        <dbReference type="ChEBI" id="CHEBI:30616"/>
    </ligand>
</feature>
<dbReference type="SUPFAM" id="SSF52540">
    <property type="entry name" value="P-loop containing nucleoside triphosphate hydrolases"/>
    <property type="match status" value="1"/>
</dbReference>
<dbReference type="NCBIfam" id="NF001381">
    <property type="entry name" value="PRK00279.1-3"/>
    <property type="match status" value="1"/>
</dbReference>
<dbReference type="GO" id="GO:0008270">
    <property type="term" value="F:zinc ion binding"/>
    <property type="evidence" value="ECO:0007669"/>
    <property type="project" value="UniProtKB-UniRule"/>
</dbReference>
<dbReference type="HAMAP" id="MF_00235">
    <property type="entry name" value="Adenylate_kinase_Adk"/>
    <property type="match status" value="1"/>
</dbReference>
<comment type="domain">
    <text evidence="8">Consists of three domains, a large central CORE domain and two small peripheral domains, NMPbind and LID, which undergo movements during catalysis. The LID domain closes over the site of phosphoryl transfer upon ATP binding. Assembling and dissambling the active center during each catalytic cycle provides an effective means to prevent ATP hydrolysis. Some bacteria have evolved a zinc-coordinating structure that stabilizes the LID domain.</text>
</comment>
<dbReference type="KEGG" id="ifn:GM661_15630"/>
<dbReference type="FunFam" id="3.40.50.300:FF:000106">
    <property type="entry name" value="Adenylate kinase mitochondrial"/>
    <property type="match status" value="1"/>
</dbReference>
<sequence>MNLILLGLPGAGKGTQAKLISRETGLPHIATGDIFRRLIDEGTPLGKKAKQYIDRGELVPDEDTIKMVKKYLLELDLAKGFILDGFPRTLQQAKALTDFLNGAGKKLDFAIYIKVASNRLVKRLSGRRVCLECGASYHLEFNPPLKEGICDKCGSKLIQRSDDQEETIRHRIQAHAKRLKKLIDYYRKRDILVTVQGDSIDGVFEQIKGKIEVDL</sequence>
<feature type="domain" description="Adenylate kinase active site lid" evidence="11">
    <location>
        <begin position="127"/>
        <end position="162"/>
    </location>
</feature>
<evidence type="ECO:0000313" key="12">
    <source>
        <dbReference type="EMBL" id="QTL99281.1"/>
    </source>
</evidence>
<feature type="binding site" evidence="8">
    <location>
        <position position="153"/>
    </location>
    <ligand>
        <name>Zn(2+)</name>
        <dbReference type="ChEBI" id="CHEBI:29105"/>
        <note>structural</note>
    </ligand>
</feature>
<proteinExistence type="inferred from homology"/>
<comment type="subcellular location">
    <subcellularLocation>
        <location evidence="8 10">Cytoplasm</location>
    </subcellularLocation>
</comment>
<feature type="binding site" evidence="8">
    <location>
        <position position="133"/>
    </location>
    <ligand>
        <name>Zn(2+)</name>
        <dbReference type="ChEBI" id="CHEBI:29105"/>
        <note>structural</note>
    </ligand>
</feature>
<dbReference type="PANTHER" id="PTHR23359">
    <property type="entry name" value="NUCLEOTIDE KINASE"/>
    <property type="match status" value="1"/>
</dbReference>
<keyword evidence="7 8" id="KW-0067">ATP-binding</keyword>
<dbReference type="GO" id="GO:0044209">
    <property type="term" value="P:AMP salvage"/>
    <property type="evidence" value="ECO:0007669"/>
    <property type="project" value="UniProtKB-UniRule"/>
</dbReference>
<evidence type="ECO:0000256" key="9">
    <source>
        <dbReference type="RuleBase" id="RU003330"/>
    </source>
</evidence>
<dbReference type="Gene3D" id="3.40.50.300">
    <property type="entry name" value="P-loop containing nucleotide triphosphate hydrolases"/>
    <property type="match status" value="1"/>
</dbReference>
<dbReference type="EMBL" id="CP046640">
    <property type="protein sequence ID" value="QTL99281.1"/>
    <property type="molecule type" value="Genomic_DNA"/>
</dbReference>
<evidence type="ECO:0000256" key="7">
    <source>
        <dbReference type="ARBA" id="ARBA00022840"/>
    </source>
</evidence>
<dbReference type="Pfam" id="PF05191">
    <property type="entry name" value="ADK_lid"/>
    <property type="match status" value="1"/>
</dbReference>
<dbReference type="CDD" id="cd01428">
    <property type="entry name" value="ADK"/>
    <property type="match status" value="1"/>
</dbReference>
<evidence type="ECO:0000256" key="10">
    <source>
        <dbReference type="RuleBase" id="RU003331"/>
    </source>
</evidence>
<keyword evidence="3 8" id="KW-0545">Nucleotide biosynthesis</keyword>
<evidence type="ECO:0000259" key="11">
    <source>
        <dbReference type="Pfam" id="PF05191"/>
    </source>
</evidence>
<feature type="binding site" evidence="8">
    <location>
        <begin position="57"/>
        <end position="59"/>
    </location>
    <ligand>
        <name>AMP</name>
        <dbReference type="ChEBI" id="CHEBI:456215"/>
    </ligand>
</feature>
<dbReference type="InterPro" id="IPR027417">
    <property type="entry name" value="P-loop_NTPase"/>
</dbReference>
<dbReference type="EC" id="2.7.4.3" evidence="8 10"/>
<keyword evidence="8" id="KW-0963">Cytoplasm</keyword>
<dbReference type="Pfam" id="PF00406">
    <property type="entry name" value="ADK"/>
    <property type="match status" value="1"/>
</dbReference>
<feature type="binding site" evidence="8">
    <location>
        <position position="160"/>
    </location>
    <ligand>
        <name>AMP</name>
        <dbReference type="ChEBI" id="CHEBI:456215"/>
    </ligand>
</feature>
<evidence type="ECO:0000256" key="4">
    <source>
        <dbReference type="ARBA" id="ARBA00022741"/>
    </source>
</evidence>
<reference evidence="12" key="1">
    <citation type="submission" date="2019-12" db="EMBL/GenBank/DDBJ databases">
        <authorList>
            <person name="zhang j."/>
            <person name="sun C.M."/>
        </authorList>
    </citation>
    <scope>NUCLEOTIDE SEQUENCE</scope>
    <source>
        <strain evidence="12">NS-1</strain>
    </source>
</reference>
<accession>A0A8A7KCW8</accession>
<dbReference type="NCBIfam" id="NF001380">
    <property type="entry name" value="PRK00279.1-2"/>
    <property type="match status" value="1"/>
</dbReference>
<dbReference type="UniPathway" id="UPA00588">
    <property type="reaction ID" value="UER00649"/>
</dbReference>
<keyword evidence="4 8" id="KW-0547">Nucleotide-binding</keyword>